<evidence type="ECO:0000256" key="4">
    <source>
        <dbReference type="ARBA" id="ARBA00022475"/>
    </source>
</evidence>
<feature type="domain" description="Casparian strip membrane protein" evidence="9">
    <location>
        <begin position="5"/>
        <end position="119"/>
    </location>
</feature>
<evidence type="ECO:0000256" key="3">
    <source>
        <dbReference type="ARBA" id="ARBA00011489"/>
    </source>
</evidence>
<evidence type="ECO:0000256" key="6">
    <source>
        <dbReference type="ARBA" id="ARBA00022989"/>
    </source>
</evidence>
<dbReference type="InterPro" id="IPR006702">
    <property type="entry name" value="CASP_dom"/>
</dbReference>
<reference evidence="10" key="1">
    <citation type="submission" date="2020-09" db="EMBL/GenBank/DDBJ databases">
        <title>Genome-Enabled Discovery of Anthraquinone Biosynthesis in Senna tora.</title>
        <authorList>
            <person name="Kang S.-H."/>
            <person name="Pandey R.P."/>
            <person name="Lee C.-M."/>
            <person name="Sim J.-S."/>
            <person name="Jeong J.-T."/>
            <person name="Choi B.-S."/>
            <person name="Jung M."/>
            <person name="Ginzburg D."/>
            <person name="Zhao K."/>
            <person name="Won S.Y."/>
            <person name="Oh T.-J."/>
            <person name="Yu Y."/>
            <person name="Kim N.-H."/>
            <person name="Lee O.R."/>
            <person name="Lee T.-H."/>
            <person name="Bashyal P."/>
            <person name="Kim T.-S."/>
            <person name="Lee W.-H."/>
            <person name="Kawkins C."/>
            <person name="Kim C.-K."/>
            <person name="Kim J.S."/>
            <person name="Ahn B.O."/>
            <person name="Rhee S.Y."/>
            <person name="Sohng J.K."/>
        </authorList>
    </citation>
    <scope>NUCLEOTIDE SEQUENCE</scope>
    <source>
        <tissue evidence="10">Leaf</tissue>
    </source>
</reference>
<evidence type="ECO:0000256" key="8">
    <source>
        <dbReference type="RuleBase" id="RU361233"/>
    </source>
</evidence>
<keyword evidence="7 8" id="KW-0472">Membrane</keyword>
<evidence type="ECO:0000256" key="5">
    <source>
        <dbReference type="ARBA" id="ARBA00022692"/>
    </source>
</evidence>
<keyword evidence="6 8" id="KW-1133">Transmembrane helix</keyword>
<dbReference type="PANTHER" id="PTHR33573:SF17">
    <property type="entry name" value="CASP-LIKE PROTEIN 4D1"/>
    <property type="match status" value="1"/>
</dbReference>
<feature type="transmembrane region" description="Helical" evidence="8">
    <location>
        <begin position="97"/>
        <end position="114"/>
    </location>
</feature>
<name>A0A834TR03_9FABA</name>
<comment type="caution">
    <text evidence="10">The sequence shown here is derived from an EMBL/GenBank/DDBJ whole genome shotgun (WGS) entry which is preliminary data.</text>
</comment>
<dbReference type="PANTHER" id="PTHR33573">
    <property type="entry name" value="CASP-LIKE PROTEIN 4A4"/>
    <property type="match status" value="1"/>
</dbReference>
<proteinExistence type="inferred from homology"/>
<evidence type="ECO:0000313" key="11">
    <source>
        <dbReference type="Proteomes" id="UP000634136"/>
    </source>
</evidence>
<evidence type="ECO:0000256" key="2">
    <source>
        <dbReference type="ARBA" id="ARBA00007651"/>
    </source>
</evidence>
<keyword evidence="11" id="KW-1185">Reference proteome</keyword>
<dbReference type="Proteomes" id="UP000634136">
    <property type="component" value="Unassembled WGS sequence"/>
</dbReference>
<feature type="transmembrane region" description="Helical" evidence="8">
    <location>
        <begin position="12"/>
        <end position="29"/>
    </location>
</feature>
<comment type="subunit">
    <text evidence="3 8">Homodimer and heterodimers.</text>
</comment>
<keyword evidence="5 8" id="KW-0812">Transmembrane</keyword>
<dbReference type="AlphaFoldDB" id="A0A834TR03"/>
<feature type="transmembrane region" description="Helical" evidence="8">
    <location>
        <begin position="147"/>
        <end position="169"/>
    </location>
</feature>
<dbReference type="OrthoDB" id="685197at2759"/>
<organism evidence="10 11">
    <name type="scientific">Senna tora</name>
    <dbReference type="NCBI Taxonomy" id="362788"/>
    <lineage>
        <taxon>Eukaryota</taxon>
        <taxon>Viridiplantae</taxon>
        <taxon>Streptophyta</taxon>
        <taxon>Embryophyta</taxon>
        <taxon>Tracheophyta</taxon>
        <taxon>Spermatophyta</taxon>
        <taxon>Magnoliopsida</taxon>
        <taxon>eudicotyledons</taxon>
        <taxon>Gunneridae</taxon>
        <taxon>Pentapetalae</taxon>
        <taxon>rosids</taxon>
        <taxon>fabids</taxon>
        <taxon>Fabales</taxon>
        <taxon>Fabaceae</taxon>
        <taxon>Caesalpinioideae</taxon>
        <taxon>Cassia clade</taxon>
        <taxon>Senna</taxon>
    </lineage>
</organism>
<evidence type="ECO:0000256" key="7">
    <source>
        <dbReference type="ARBA" id="ARBA00023136"/>
    </source>
</evidence>
<comment type="subcellular location">
    <subcellularLocation>
        <location evidence="1 8">Cell membrane</location>
        <topology evidence="1 8">Multi-pass membrane protein</topology>
    </subcellularLocation>
</comment>
<protein>
    <recommendedName>
        <fullName evidence="8">CASP-like protein</fullName>
    </recommendedName>
</protein>
<evidence type="ECO:0000259" key="9">
    <source>
        <dbReference type="Pfam" id="PF04535"/>
    </source>
</evidence>
<evidence type="ECO:0000256" key="1">
    <source>
        <dbReference type="ARBA" id="ARBA00004651"/>
    </source>
</evidence>
<sequence>MATKSIANSMLVLRIFALAASIATMALMITNNVKFEDDGTKWRFQDVMAFRYVVAVAGISVAYGALQLPFAVHYAVHHKRLIGNGCFPDFDFYADKVISLLLATGVGAGIGVSYEFKKLFEDAFKETGVPKSDPFRSTVNKFYDRGIIASAILALAFLCMAIVSVISSLNRNRSKGIFGN</sequence>
<evidence type="ECO:0000313" key="10">
    <source>
        <dbReference type="EMBL" id="KAF7822089.1"/>
    </source>
</evidence>
<comment type="similarity">
    <text evidence="2 8">Belongs to the Casparian strip membrane proteins (CASP) family.</text>
</comment>
<dbReference type="EMBL" id="JAAIUW010000008">
    <property type="protein sequence ID" value="KAF7822089.1"/>
    <property type="molecule type" value="Genomic_DNA"/>
</dbReference>
<dbReference type="Pfam" id="PF04535">
    <property type="entry name" value="CASP_dom"/>
    <property type="match status" value="1"/>
</dbReference>
<gene>
    <name evidence="10" type="ORF">G2W53_027544</name>
</gene>
<feature type="transmembrane region" description="Helical" evidence="8">
    <location>
        <begin position="49"/>
        <end position="76"/>
    </location>
</feature>
<accession>A0A834TR03</accession>
<dbReference type="GO" id="GO:0005886">
    <property type="term" value="C:plasma membrane"/>
    <property type="evidence" value="ECO:0007669"/>
    <property type="project" value="UniProtKB-SubCell"/>
</dbReference>
<keyword evidence="4 8" id="KW-1003">Cell membrane</keyword>